<evidence type="ECO:0000313" key="2">
    <source>
        <dbReference type="EMBL" id="KAG1801490.1"/>
    </source>
</evidence>
<name>A0A9P7DS01_9AGAM</name>
<keyword evidence="1" id="KW-1133">Transmembrane helix</keyword>
<dbReference type="GeneID" id="64595724"/>
<feature type="transmembrane region" description="Helical" evidence="1">
    <location>
        <begin position="101"/>
        <end position="123"/>
    </location>
</feature>
<comment type="caution">
    <text evidence="2">The sequence shown here is derived from an EMBL/GenBank/DDBJ whole genome shotgun (WGS) entry which is preliminary data.</text>
</comment>
<dbReference type="AlphaFoldDB" id="A0A9P7DS01"/>
<reference evidence="2" key="1">
    <citation type="journal article" date="2020" name="New Phytol.">
        <title>Comparative genomics reveals dynamic genome evolution in host specialist ectomycorrhizal fungi.</title>
        <authorList>
            <person name="Lofgren L.A."/>
            <person name="Nguyen N.H."/>
            <person name="Vilgalys R."/>
            <person name="Ruytinx J."/>
            <person name="Liao H.L."/>
            <person name="Branco S."/>
            <person name="Kuo A."/>
            <person name="LaButti K."/>
            <person name="Lipzen A."/>
            <person name="Andreopoulos W."/>
            <person name="Pangilinan J."/>
            <person name="Riley R."/>
            <person name="Hundley H."/>
            <person name="Na H."/>
            <person name="Barry K."/>
            <person name="Grigoriev I.V."/>
            <person name="Stajich J.E."/>
            <person name="Kennedy P.G."/>
        </authorList>
    </citation>
    <scope>NUCLEOTIDE SEQUENCE</scope>
    <source>
        <strain evidence="2">S12</strain>
    </source>
</reference>
<feature type="transmembrane region" description="Helical" evidence="1">
    <location>
        <begin position="144"/>
        <end position="167"/>
    </location>
</feature>
<dbReference type="EMBL" id="JABBWE010000007">
    <property type="protein sequence ID" value="KAG1801490.1"/>
    <property type="molecule type" value="Genomic_DNA"/>
</dbReference>
<accession>A0A9P7DS01</accession>
<feature type="transmembrane region" description="Helical" evidence="1">
    <location>
        <begin position="46"/>
        <end position="65"/>
    </location>
</feature>
<keyword evidence="3" id="KW-1185">Reference proteome</keyword>
<keyword evidence="1" id="KW-0812">Transmembrane</keyword>
<gene>
    <name evidence="2" type="ORF">HD556DRAFT_1337885</name>
</gene>
<proteinExistence type="predicted"/>
<evidence type="ECO:0000256" key="1">
    <source>
        <dbReference type="SAM" id="Phobius"/>
    </source>
</evidence>
<dbReference type="Proteomes" id="UP000719766">
    <property type="component" value="Unassembled WGS sequence"/>
</dbReference>
<sequence length="171" mass="19645">MGFFCIFLLGGRYVVSIQSRTFALPIFTFAVILIWRLYALHSQSKLILYVLLGLLLPIVALYIAVDAFLWSRPSAISVQEIIITPNIKYCTTFFHIGPMHAIYASIPVICYDIFLVVLAIAILRKHLKERQEFKMKPNTYVVMIVRHHVIYFVLNLATQLFMAALWAHPSV</sequence>
<feature type="transmembrane region" description="Helical" evidence="1">
    <location>
        <begin position="22"/>
        <end position="39"/>
    </location>
</feature>
<dbReference type="RefSeq" id="XP_041164956.1">
    <property type="nucleotide sequence ID" value="XM_041301960.1"/>
</dbReference>
<protein>
    <submittedName>
        <fullName evidence="2">Uncharacterized protein</fullName>
    </submittedName>
</protein>
<organism evidence="2 3">
    <name type="scientific">Suillus plorans</name>
    <dbReference type="NCBI Taxonomy" id="116603"/>
    <lineage>
        <taxon>Eukaryota</taxon>
        <taxon>Fungi</taxon>
        <taxon>Dikarya</taxon>
        <taxon>Basidiomycota</taxon>
        <taxon>Agaricomycotina</taxon>
        <taxon>Agaricomycetes</taxon>
        <taxon>Agaricomycetidae</taxon>
        <taxon>Boletales</taxon>
        <taxon>Suillineae</taxon>
        <taxon>Suillaceae</taxon>
        <taxon>Suillus</taxon>
    </lineage>
</organism>
<evidence type="ECO:0000313" key="3">
    <source>
        <dbReference type="Proteomes" id="UP000719766"/>
    </source>
</evidence>
<keyword evidence="1" id="KW-0472">Membrane</keyword>
<dbReference type="OrthoDB" id="2678317at2759"/>